<dbReference type="AlphaFoldDB" id="A0A4R5U0I3"/>
<evidence type="ECO:0000256" key="9">
    <source>
        <dbReference type="RuleBase" id="RU363066"/>
    </source>
</evidence>
<dbReference type="GO" id="GO:0046316">
    <property type="term" value="F:gluconokinase activity"/>
    <property type="evidence" value="ECO:0007669"/>
    <property type="project" value="UniProtKB-EC"/>
</dbReference>
<dbReference type="SUPFAM" id="SSF52540">
    <property type="entry name" value="P-loop containing nucleoside triphosphate hydrolases"/>
    <property type="match status" value="1"/>
</dbReference>
<proteinExistence type="inferred from homology"/>
<dbReference type="InterPro" id="IPR006001">
    <property type="entry name" value="Therm_gnt_kin"/>
</dbReference>
<keyword evidence="7 9" id="KW-0067">ATP-binding</keyword>
<dbReference type="Proteomes" id="UP000295411">
    <property type="component" value="Unassembled WGS sequence"/>
</dbReference>
<evidence type="ECO:0000256" key="6">
    <source>
        <dbReference type="ARBA" id="ARBA00022777"/>
    </source>
</evidence>
<evidence type="ECO:0000256" key="2">
    <source>
        <dbReference type="ARBA" id="ARBA00008420"/>
    </source>
</evidence>
<keyword evidence="11" id="KW-1185">Reference proteome</keyword>
<dbReference type="InterPro" id="IPR027417">
    <property type="entry name" value="P-loop_NTPase"/>
</dbReference>
<comment type="pathway">
    <text evidence="1">Carbohydrate acid metabolism.</text>
</comment>
<reference evidence="10 11" key="1">
    <citation type="submission" date="2019-03" db="EMBL/GenBank/DDBJ databases">
        <title>Arthrobacter sp. nov., an bacterium isolated from biocrust in Mu Us Desert.</title>
        <authorList>
            <person name="Lixiong L."/>
        </authorList>
    </citation>
    <scope>NUCLEOTIDE SEQUENCE [LARGE SCALE GENOMIC DNA]</scope>
    <source>
        <strain evidence="10 11">SLN-3</strain>
    </source>
</reference>
<name>A0A4R5U0I3_9MICC</name>
<evidence type="ECO:0000313" key="10">
    <source>
        <dbReference type="EMBL" id="TDK27048.1"/>
    </source>
</evidence>
<gene>
    <name evidence="10" type="ORF">E2F48_05680</name>
</gene>
<dbReference type="OrthoDB" id="9795716at2"/>
<comment type="caution">
    <text evidence="10">The sequence shown here is derived from an EMBL/GenBank/DDBJ whole genome shotgun (WGS) entry which is preliminary data.</text>
</comment>
<keyword evidence="5 9" id="KW-0547">Nucleotide-binding</keyword>
<dbReference type="Pfam" id="PF13671">
    <property type="entry name" value="AAA_33"/>
    <property type="match status" value="1"/>
</dbReference>
<sequence length="175" mass="18905">MGVQGSGKTTVGTLLAARLGADFVDGDDLHSEHNRKLMAAGTPLTDAERLPWLRAVGERLAQGGDSGIVVACSALKRSYRDLLRSFAPAVVMVHPHGPMEVVAERVANRRHQFMPPSLLVSQYEVLQTLQEDERGVTVDLSLPLEQIVDQAADYVRGLAAEEEPPGSDRGRVLGE</sequence>
<dbReference type="Gene3D" id="3.40.50.300">
    <property type="entry name" value="P-loop containing nucleotide triphosphate hydrolases"/>
    <property type="match status" value="1"/>
</dbReference>
<accession>A0A4R5U0I3</accession>
<evidence type="ECO:0000256" key="5">
    <source>
        <dbReference type="ARBA" id="ARBA00022741"/>
    </source>
</evidence>
<comment type="similarity">
    <text evidence="2 9">Belongs to the gluconokinase GntK/GntV family.</text>
</comment>
<comment type="catalytic activity">
    <reaction evidence="8 9">
        <text>D-gluconate + ATP = 6-phospho-D-gluconate + ADP + H(+)</text>
        <dbReference type="Rhea" id="RHEA:19433"/>
        <dbReference type="ChEBI" id="CHEBI:15378"/>
        <dbReference type="ChEBI" id="CHEBI:18391"/>
        <dbReference type="ChEBI" id="CHEBI:30616"/>
        <dbReference type="ChEBI" id="CHEBI:58759"/>
        <dbReference type="ChEBI" id="CHEBI:456216"/>
        <dbReference type="EC" id="2.7.1.12"/>
    </reaction>
</comment>
<evidence type="ECO:0000256" key="7">
    <source>
        <dbReference type="ARBA" id="ARBA00022840"/>
    </source>
</evidence>
<dbReference type="GO" id="GO:0005975">
    <property type="term" value="P:carbohydrate metabolic process"/>
    <property type="evidence" value="ECO:0007669"/>
    <property type="project" value="InterPro"/>
</dbReference>
<dbReference type="GO" id="GO:0005524">
    <property type="term" value="F:ATP binding"/>
    <property type="evidence" value="ECO:0007669"/>
    <property type="project" value="UniProtKB-KW"/>
</dbReference>
<organism evidence="10 11">
    <name type="scientific">Arthrobacter crusticola</name>
    <dbReference type="NCBI Taxonomy" id="2547960"/>
    <lineage>
        <taxon>Bacteria</taxon>
        <taxon>Bacillati</taxon>
        <taxon>Actinomycetota</taxon>
        <taxon>Actinomycetes</taxon>
        <taxon>Micrococcales</taxon>
        <taxon>Micrococcaceae</taxon>
        <taxon>Arthrobacter</taxon>
    </lineage>
</organism>
<evidence type="ECO:0000313" key="11">
    <source>
        <dbReference type="Proteomes" id="UP000295411"/>
    </source>
</evidence>
<evidence type="ECO:0000256" key="3">
    <source>
        <dbReference type="ARBA" id="ARBA00012054"/>
    </source>
</evidence>
<dbReference type="NCBIfam" id="TIGR01313">
    <property type="entry name" value="therm_gnt_kin"/>
    <property type="match status" value="1"/>
</dbReference>
<dbReference type="PANTHER" id="PTHR43442:SF3">
    <property type="entry name" value="GLUCONOKINASE-RELATED"/>
    <property type="match status" value="1"/>
</dbReference>
<dbReference type="GO" id="GO:0005737">
    <property type="term" value="C:cytoplasm"/>
    <property type="evidence" value="ECO:0007669"/>
    <property type="project" value="TreeGrafter"/>
</dbReference>
<evidence type="ECO:0000256" key="1">
    <source>
        <dbReference type="ARBA" id="ARBA00004761"/>
    </source>
</evidence>
<keyword evidence="6 9" id="KW-0418">Kinase</keyword>
<dbReference type="EC" id="2.7.1.12" evidence="3 9"/>
<keyword evidence="4 9" id="KW-0808">Transferase</keyword>
<protein>
    <recommendedName>
        <fullName evidence="3 9">Gluconokinase</fullName>
        <ecNumber evidence="3 9">2.7.1.12</ecNumber>
    </recommendedName>
</protein>
<dbReference type="EMBL" id="SMTK01000002">
    <property type="protein sequence ID" value="TDK27048.1"/>
    <property type="molecule type" value="Genomic_DNA"/>
</dbReference>
<dbReference type="CDD" id="cd02021">
    <property type="entry name" value="GntK"/>
    <property type="match status" value="1"/>
</dbReference>
<dbReference type="PANTHER" id="PTHR43442">
    <property type="entry name" value="GLUCONOKINASE-RELATED"/>
    <property type="match status" value="1"/>
</dbReference>
<evidence type="ECO:0000256" key="4">
    <source>
        <dbReference type="ARBA" id="ARBA00022679"/>
    </source>
</evidence>
<evidence type="ECO:0000256" key="8">
    <source>
        <dbReference type="ARBA" id="ARBA00048090"/>
    </source>
</evidence>